<keyword evidence="4" id="KW-1185">Reference proteome</keyword>
<evidence type="ECO:0000313" key="4">
    <source>
        <dbReference type="Proteomes" id="UP000306628"/>
    </source>
</evidence>
<dbReference type="InterPro" id="IPR002645">
    <property type="entry name" value="STAS_dom"/>
</dbReference>
<protein>
    <submittedName>
        <fullName evidence="3">STAS domain-containing protein</fullName>
    </submittedName>
</protein>
<name>A0A5S4FYI9_9ACTN</name>
<feature type="region of interest" description="Disordered" evidence="1">
    <location>
        <begin position="1"/>
        <end position="31"/>
    </location>
</feature>
<evidence type="ECO:0000313" key="3">
    <source>
        <dbReference type="EMBL" id="TMR25759.1"/>
    </source>
</evidence>
<dbReference type="Proteomes" id="UP000306628">
    <property type="component" value="Unassembled WGS sequence"/>
</dbReference>
<dbReference type="AlphaFoldDB" id="A0A5S4FYI9"/>
<dbReference type="SUPFAM" id="SSF52091">
    <property type="entry name" value="SpoIIaa-like"/>
    <property type="match status" value="1"/>
</dbReference>
<sequence>MAGSPPATLSTSSSPGATMNVTDDLPPGRPTDQLLRITPLVELAGLRIDGELDRATLPTLPPALASMSGRGSFSLDLSGLVFCDVGGLRTLVGAAAGLRGGHVLTMRSPSPQVRRLLTLTGWHKTAGLRLQAPPRALPERPGPRP</sequence>
<reference evidence="3 4" key="1">
    <citation type="submission" date="2019-05" db="EMBL/GenBank/DDBJ databases">
        <title>Draft genome sequence of Nonomuraea zeae DSM 100528.</title>
        <authorList>
            <person name="Saricaoglu S."/>
            <person name="Isik K."/>
        </authorList>
    </citation>
    <scope>NUCLEOTIDE SEQUENCE [LARGE SCALE GENOMIC DNA]</scope>
    <source>
        <strain evidence="3 4">DSM 100528</strain>
    </source>
</reference>
<feature type="domain" description="STAS" evidence="2">
    <location>
        <begin position="46"/>
        <end position="121"/>
    </location>
</feature>
<comment type="caution">
    <text evidence="3">The sequence shown here is derived from an EMBL/GenBank/DDBJ whole genome shotgun (WGS) entry which is preliminary data.</text>
</comment>
<gene>
    <name evidence="3" type="ORF">ETD85_44775</name>
</gene>
<dbReference type="EMBL" id="VCKX01000222">
    <property type="protein sequence ID" value="TMR25759.1"/>
    <property type="molecule type" value="Genomic_DNA"/>
</dbReference>
<proteinExistence type="predicted"/>
<dbReference type="InterPro" id="IPR058548">
    <property type="entry name" value="MlaB-like_STAS"/>
</dbReference>
<dbReference type="CDD" id="cd07043">
    <property type="entry name" value="STAS_anti-anti-sigma_factors"/>
    <property type="match status" value="1"/>
</dbReference>
<dbReference type="PROSITE" id="PS50801">
    <property type="entry name" value="STAS"/>
    <property type="match status" value="1"/>
</dbReference>
<accession>A0A5S4FYI9</accession>
<dbReference type="OrthoDB" id="116243at2"/>
<dbReference type="Pfam" id="PF13466">
    <property type="entry name" value="STAS_2"/>
    <property type="match status" value="1"/>
</dbReference>
<evidence type="ECO:0000259" key="2">
    <source>
        <dbReference type="PROSITE" id="PS50801"/>
    </source>
</evidence>
<organism evidence="3 4">
    <name type="scientific">Nonomuraea zeae</name>
    <dbReference type="NCBI Taxonomy" id="1642303"/>
    <lineage>
        <taxon>Bacteria</taxon>
        <taxon>Bacillati</taxon>
        <taxon>Actinomycetota</taxon>
        <taxon>Actinomycetes</taxon>
        <taxon>Streptosporangiales</taxon>
        <taxon>Streptosporangiaceae</taxon>
        <taxon>Nonomuraea</taxon>
    </lineage>
</organism>
<dbReference type="Gene3D" id="3.30.750.24">
    <property type="entry name" value="STAS domain"/>
    <property type="match status" value="1"/>
</dbReference>
<dbReference type="InterPro" id="IPR036513">
    <property type="entry name" value="STAS_dom_sf"/>
</dbReference>
<evidence type="ECO:0000256" key="1">
    <source>
        <dbReference type="SAM" id="MobiDB-lite"/>
    </source>
</evidence>
<feature type="compositionally biased region" description="Low complexity" evidence="1">
    <location>
        <begin position="1"/>
        <end position="18"/>
    </location>
</feature>